<feature type="compositionally biased region" description="Basic and acidic residues" evidence="10">
    <location>
        <begin position="234"/>
        <end position="244"/>
    </location>
</feature>
<keyword evidence="5 9" id="KW-0175">Coiled coil</keyword>
<evidence type="ECO:0000256" key="7">
    <source>
        <dbReference type="ARBA" id="ARBA00023306"/>
    </source>
</evidence>
<organism evidence="12 13">
    <name type="scientific">Ditylenchus destructor</name>
    <dbReference type="NCBI Taxonomy" id="166010"/>
    <lineage>
        <taxon>Eukaryota</taxon>
        <taxon>Metazoa</taxon>
        <taxon>Ecdysozoa</taxon>
        <taxon>Nematoda</taxon>
        <taxon>Chromadorea</taxon>
        <taxon>Rhabditida</taxon>
        <taxon>Tylenchina</taxon>
        <taxon>Tylenchomorpha</taxon>
        <taxon>Sphaerularioidea</taxon>
        <taxon>Anguinidae</taxon>
        <taxon>Anguininae</taxon>
        <taxon>Ditylenchus</taxon>
    </lineage>
</organism>
<dbReference type="InterPro" id="IPR010935">
    <property type="entry name" value="SMC_hinge"/>
</dbReference>
<dbReference type="SUPFAM" id="SSF57997">
    <property type="entry name" value="Tropomyosin"/>
    <property type="match status" value="1"/>
</dbReference>
<feature type="coiled-coil region" evidence="9">
    <location>
        <begin position="476"/>
        <end position="503"/>
    </location>
</feature>
<dbReference type="Pfam" id="PF06470">
    <property type="entry name" value="SMC_hinge"/>
    <property type="match status" value="1"/>
</dbReference>
<evidence type="ECO:0000256" key="2">
    <source>
        <dbReference type="ARBA" id="ARBA00005917"/>
    </source>
</evidence>
<protein>
    <recommendedName>
        <fullName evidence="8">Structural maintenance of chromosomes protein</fullName>
    </recommendedName>
</protein>
<proteinExistence type="inferred from homology"/>
<dbReference type="AlphaFoldDB" id="A0AAD4NCZ9"/>
<feature type="coiled-coil region" evidence="9">
    <location>
        <begin position="762"/>
        <end position="923"/>
    </location>
</feature>
<keyword evidence="6 8" id="KW-0539">Nucleus</keyword>
<keyword evidence="3" id="KW-0132">Cell division</keyword>
<comment type="similarity">
    <text evidence="2">Belongs to the SMC family. SMC3 subfamily.</text>
</comment>
<keyword evidence="7" id="KW-0131">Cell cycle</keyword>
<dbReference type="InterPro" id="IPR003395">
    <property type="entry name" value="RecF/RecN/SMC_N"/>
</dbReference>
<reference evidence="12" key="1">
    <citation type="submission" date="2022-01" db="EMBL/GenBank/DDBJ databases">
        <title>Genome Sequence Resource for Two Populations of Ditylenchus destructor, the Migratory Endoparasitic Phytonematode.</title>
        <authorList>
            <person name="Zhang H."/>
            <person name="Lin R."/>
            <person name="Xie B."/>
        </authorList>
    </citation>
    <scope>NUCLEOTIDE SEQUENCE</scope>
    <source>
        <strain evidence="12">BazhouSP</strain>
    </source>
</reference>
<dbReference type="InterPro" id="IPR024704">
    <property type="entry name" value="SMC"/>
</dbReference>
<evidence type="ECO:0000256" key="9">
    <source>
        <dbReference type="SAM" id="Coils"/>
    </source>
</evidence>
<evidence type="ECO:0000256" key="3">
    <source>
        <dbReference type="ARBA" id="ARBA00022618"/>
    </source>
</evidence>
<feature type="domain" description="SMC hinge" evidence="11">
    <location>
        <begin position="533"/>
        <end position="646"/>
    </location>
</feature>
<evidence type="ECO:0000259" key="11">
    <source>
        <dbReference type="SMART" id="SM00968"/>
    </source>
</evidence>
<dbReference type="Gene3D" id="3.40.50.300">
    <property type="entry name" value="P-loop containing nucleotide triphosphate hydrolases"/>
    <property type="match status" value="2"/>
</dbReference>
<name>A0AAD4NCZ9_9BILA</name>
<dbReference type="InterPro" id="IPR036277">
    <property type="entry name" value="SMC_hinge_sf"/>
</dbReference>
<dbReference type="SUPFAM" id="SSF75553">
    <property type="entry name" value="Smc hinge domain"/>
    <property type="match status" value="1"/>
</dbReference>
<dbReference type="GO" id="GO:0032991">
    <property type="term" value="C:protein-containing complex"/>
    <property type="evidence" value="ECO:0007669"/>
    <property type="project" value="UniProtKB-ARBA"/>
</dbReference>
<feature type="coiled-coil region" evidence="9">
    <location>
        <begin position="420"/>
        <end position="447"/>
    </location>
</feature>
<dbReference type="CDD" id="cd03272">
    <property type="entry name" value="ABC_SMC3_euk"/>
    <property type="match status" value="1"/>
</dbReference>
<evidence type="ECO:0000256" key="6">
    <source>
        <dbReference type="ARBA" id="ARBA00023242"/>
    </source>
</evidence>
<evidence type="ECO:0000313" key="12">
    <source>
        <dbReference type="EMBL" id="KAI1720241.1"/>
    </source>
</evidence>
<dbReference type="GO" id="GO:0016887">
    <property type="term" value="F:ATP hydrolysis activity"/>
    <property type="evidence" value="ECO:0007669"/>
    <property type="project" value="InterPro"/>
</dbReference>
<dbReference type="Proteomes" id="UP001201812">
    <property type="component" value="Unassembled WGS sequence"/>
</dbReference>
<dbReference type="PANTHER" id="PTHR43977">
    <property type="entry name" value="STRUCTURAL MAINTENANCE OF CHROMOSOMES PROTEIN 3"/>
    <property type="match status" value="1"/>
</dbReference>
<dbReference type="EMBL" id="JAKKPZ010000006">
    <property type="protein sequence ID" value="KAI1720241.1"/>
    <property type="molecule type" value="Genomic_DNA"/>
</dbReference>
<dbReference type="Gene3D" id="1.10.287.1490">
    <property type="match status" value="1"/>
</dbReference>
<comment type="caution">
    <text evidence="12">The sequence shown here is derived from an EMBL/GenBank/DDBJ whole genome shotgun (WGS) entry which is preliminary data.</text>
</comment>
<dbReference type="Pfam" id="PF02463">
    <property type="entry name" value="SMC_N"/>
    <property type="match status" value="1"/>
</dbReference>
<keyword evidence="13" id="KW-1185">Reference proteome</keyword>
<evidence type="ECO:0000256" key="8">
    <source>
        <dbReference type="PIRNR" id="PIRNR005719"/>
    </source>
</evidence>
<dbReference type="GO" id="GO:0005524">
    <property type="term" value="F:ATP binding"/>
    <property type="evidence" value="ECO:0007669"/>
    <property type="project" value="InterPro"/>
</dbReference>
<gene>
    <name evidence="12" type="ORF">DdX_05624</name>
</gene>
<evidence type="ECO:0000256" key="4">
    <source>
        <dbReference type="ARBA" id="ARBA00022776"/>
    </source>
</evidence>
<dbReference type="GO" id="GO:0005694">
    <property type="term" value="C:chromosome"/>
    <property type="evidence" value="ECO:0007669"/>
    <property type="project" value="InterPro"/>
</dbReference>
<dbReference type="Gene3D" id="3.30.70.1620">
    <property type="match status" value="1"/>
</dbReference>
<dbReference type="GO" id="GO:0005634">
    <property type="term" value="C:nucleus"/>
    <property type="evidence" value="ECO:0007669"/>
    <property type="project" value="UniProtKB-SubCell"/>
</dbReference>
<evidence type="ECO:0000313" key="13">
    <source>
        <dbReference type="Proteomes" id="UP001201812"/>
    </source>
</evidence>
<dbReference type="GO" id="GO:0051301">
    <property type="term" value="P:cell division"/>
    <property type="evidence" value="ECO:0007669"/>
    <property type="project" value="UniProtKB-KW"/>
</dbReference>
<evidence type="ECO:0000256" key="1">
    <source>
        <dbReference type="ARBA" id="ARBA00004123"/>
    </source>
</evidence>
<feature type="region of interest" description="Disordered" evidence="10">
    <location>
        <begin position="234"/>
        <end position="255"/>
    </location>
</feature>
<dbReference type="SUPFAM" id="SSF52540">
    <property type="entry name" value="P-loop containing nucleoside triphosphate hydrolases"/>
    <property type="match status" value="2"/>
</dbReference>
<feature type="coiled-coil region" evidence="9">
    <location>
        <begin position="964"/>
        <end position="1026"/>
    </location>
</feature>
<evidence type="ECO:0000256" key="10">
    <source>
        <dbReference type="SAM" id="MobiDB-lite"/>
    </source>
</evidence>
<dbReference type="FunFam" id="3.40.50.300:FF:000370">
    <property type="entry name" value="Structural maintenance of chromosomes 3"/>
    <property type="match status" value="1"/>
</dbReference>
<feature type="compositionally biased region" description="Polar residues" evidence="10">
    <location>
        <begin position="245"/>
        <end position="255"/>
    </location>
</feature>
<dbReference type="GO" id="GO:0051276">
    <property type="term" value="P:chromosome organization"/>
    <property type="evidence" value="ECO:0007669"/>
    <property type="project" value="InterPro"/>
</dbReference>
<dbReference type="Gene3D" id="1.20.1060.20">
    <property type="match status" value="1"/>
</dbReference>
<sequence>MFIKEINITGFRSYRELTTIKDFSQRHNVVVGRNGSGKSNFFFAIQFVLSNEFSHLTQEGRHNILHEGTGSRAQLAKVEIVFDNTDRRMPTESSEVRIMRQVGQKKDQYFIDNKVVTRTDIVNLMEAAGFSRSNPYYIVKQGKIAELATSADPQRLNLIREVAGTRVFDEKKVESSKILVDTQGKIEKSTTLLSFIEDRLKKLEEEKEDLKEYQKWDKIKRAIEYTIYQNESKEARSKSDKLSAQREQISNQQNQLEGDLANVNRQLQEVEGDIRKLENRYKGMKEERKALMDEETQCLEKKTELELMIKDLQDDVTRERSGRDSASRNLDQLRATIASKKETLEKITPQFTQLVERESALLTDIRIAEQKCKELNARQGHRDHFRTPEERDAYLNREVHFIDNQITQCETQITSIDTSLREEESEKSQLQRDLAELNVKIDENLSKIESQGNDYASAKSKLDAAVNAQMESSRREKQVRDTINNVQYEIQQAEQELRRLTSKAIMNGNNSVQAVLEQHRENNSDGRHDKILNGYHGCVIDLFSCEDMYNKAIEVTAEGRLFYHVVEDDTVAMAILKSINEQELRGEVNFFPLNRVVPKPRRDVNDTEARTMLSVMEYEQKFEKVFCAIFANTVFVRNLAAGSRVAKNENFDCVTLEGDQVSRRGPMTGGYMDVKKSKLELARKLRNLSNQQTQLLADTDRISSETNKYADEVERVRANVSKIEIDGNALRQEHRLMTEKSRNIKEMLNRRNLVQEPKNAQILQLTNRIRELKAHKETVSAQIGTEFKSHLSETEQQSINRLQDEVKVKKQELEGVVKKRMEVENKKDSLEYELQSNLLKKRENLEAKIQDISVEEKRDKLKTEQAEIKLINDRLSIISNSLRELDKHLFEYEKDNEQLTQKLEECQDQKNRLNARIEELAKSADVICTKMSSIQAKREENLRKVRELGALPSDAHGKYENLSAKQLGKKLTECMNELKKYENVNKKALDQFVRASGQKDELTKRVDELKKNEQAIKDLLNVLENRRYETLQLTFKQVAKNFHEVFKQLIPQGRADLIMKTSDAGQDSSGSGPAEAVNIMERFIGIGIQVSFTGTGESRELSHLSGGQKTLVALTLIFAIQKCDPAPFYLFDEIDAALDQEHRKAVANMIHELSENAQFITTTFRQELLEHAENYYGVRFRNKVSYIDRVSRETAYDFIEDDQTHS</sequence>
<accession>A0AAD4NCZ9</accession>
<dbReference type="SMART" id="SM00968">
    <property type="entry name" value="SMC_hinge"/>
    <property type="match status" value="1"/>
</dbReference>
<keyword evidence="4" id="KW-0498">Mitosis</keyword>
<comment type="subcellular location">
    <subcellularLocation>
        <location evidence="1 8">Nucleus</location>
    </subcellularLocation>
</comment>
<evidence type="ECO:0000256" key="5">
    <source>
        <dbReference type="ARBA" id="ARBA00023054"/>
    </source>
</evidence>
<dbReference type="InterPro" id="IPR027417">
    <property type="entry name" value="P-loop_NTPase"/>
</dbReference>
<dbReference type="PIRSF" id="PIRSF005719">
    <property type="entry name" value="SMC"/>
    <property type="match status" value="1"/>
</dbReference>
<dbReference type="InterPro" id="IPR041741">
    <property type="entry name" value="SMC3_ABC_euk"/>
</dbReference>
<dbReference type="FunFam" id="3.40.50.300:FF:000424">
    <property type="entry name" value="Structural maintenance of chromosomes 3"/>
    <property type="match status" value="1"/>
</dbReference>